<dbReference type="Proteomes" id="UP001183586">
    <property type="component" value="Unassembled WGS sequence"/>
</dbReference>
<dbReference type="EMBL" id="JAVREU010000003">
    <property type="protein sequence ID" value="MDT0387806.1"/>
    <property type="molecule type" value="Genomic_DNA"/>
</dbReference>
<name>A0ABU2P6N0_9ACTN</name>
<protein>
    <submittedName>
        <fullName evidence="2">Uncharacterized protein</fullName>
    </submittedName>
</protein>
<dbReference type="RefSeq" id="WP_311680744.1">
    <property type="nucleotide sequence ID" value="NZ_JAVREU010000003.1"/>
</dbReference>
<evidence type="ECO:0000313" key="2">
    <source>
        <dbReference type="EMBL" id="MDT0387806.1"/>
    </source>
</evidence>
<sequence length="113" mass="12625">MTDMTSQPADTEQQQWTGSPSTHDHEPDPAPGLISCPRCADAVLDLGEHLRTCPEPSTEAEPQTDRVADARRILDEDRQRRMQACLTELEAVLDKHGMRLEVEPARAILVPRD</sequence>
<evidence type="ECO:0000313" key="3">
    <source>
        <dbReference type="Proteomes" id="UP001183586"/>
    </source>
</evidence>
<feature type="compositionally biased region" description="Polar residues" evidence="1">
    <location>
        <begin position="1"/>
        <end position="21"/>
    </location>
</feature>
<comment type="caution">
    <text evidence="2">The sequence shown here is derived from an EMBL/GenBank/DDBJ whole genome shotgun (WGS) entry which is preliminary data.</text>
</comment>
<gene>
    <name evidence="2" type="ORF">RM641_10250</name>
</gene>
<organism evidence="2 3">
    <name type="scientific">Streptomyces dubilierae</name>
    <dbReference type="NCBI Taxonomy" id="3075533"/>
    <lineage>
        <taxon>Bacteria</taxon>
        <taxon>Bacillati</taxon>
        <taxon>Actinomycetota</taxon>
        <taxon>Actinomycetes</taxon>
        <taxon>Kitasatosporales</taxon>
        <taxon>Streptomycetaceae</taxon>
        <taxon>Streptomyces</taxon>
    </lineage>
</organism>
<reference evidence="3" key="1">
    <citation type="submission" date="2023-07" db="EMBL/GenBank/DDBJ databases">
        <title>30 novel species of actinomycetes from the DSMZ collection.</title>
        <authorList>
            <person name="Nouioui I."/>
        </authorList>
    </citation>
    <scope>NUCLEOTIDE SEQUENCE [LARGE SCALE GENOMIC DNA]</scope>
    <source>
        <strain evidence="3">DSM 41921</strain>
    </source>
</reference>
<evidence type="ECO:0000256" key="1">
    <source>
        <dbReference type="SAM" id="MobiDB-lite"/>
    </source>
</evidence>
<proteinExistence type="predicted"/>
<feature type="region of interest" description="Disordered" evidence="1">
    <location>
        <begin position="1"/>
        <end position="36"/>
    </location>
</feature>
<accession>A0ABU2P6N0</accession>
<keyword evidence="3" id="KW-1185">Reference proteome</keyword>